<reference evidence="2 3" key="1">
    <citation type="journal article" date="2015" name="Nature">
        <title>rRNA introns, odd ribosomes, and small enigmatic genomes across a large radiation of phyla.</title>
        <authorList>
            <person name="Brown C.T."/>
            <person name="Hug L.A."/>
            <person name="Thomas B.C."/>
            <person name="Sharon I."/>
            <person name="Castelle C.J."/>
            <person name="Singh A."/>
            <person name="Wilkins M.J."/>
            <person name="Williams K.H."/>
            <person name="Banfield J.F."/>
        </authorList>
    </citation>
    <scope>NUCLEOTIDE SEQUENCE [LARGE SCALE GENOMIC DNA]</scope>
</reference>
<dbReference type="Proteomes" id="UP000034302">
    <property type="component" value="Unassembled WGS sequence"/>
</dbReference>
<evidence type="ECO:0000313" key="3">
    <source>
        <dbReference type="Proteomes" id="UP000034302"/>
    </source>
</evidence>
<accession>A0A0G0BY66</accession>
<evidence type="ECO:0000313" key="2">
    <source>
        <dbReference type="EMBL" id="KKP43810.1"/>
    </source>
</evidence>
<name>A0A0G0BY66_9BACT</name>
<gene>
    <name evidence="2" type="ORF">UR34_C0011G0064</name>
</gene>
<dbReference type="SUPFAM" id="SSF161187">
    <property type="entry name" value="YfgJ-like"/>
    <property type="match status" value="1"/>
</dbReference>
<evidence type="ECO:0000256" key="1">
    <source>
        <dbReference type="SAM" id="MobiDB-lite"/>
    </source>
</evidence>
<dbReference type="AlphaFoldDB" id="A0A0G0BY66"/>
<organism evidence="2 3">
    <name type="scientific">candidate division WS6 bacterium GW2011_GWC1_33_20</name>
    <dbReference type="NCBI Taxonomy" id="1619089"/>
    <lineage>
        <taxon>Bacteria</taxon>
        <taxon>Candidatus Dojkabacteria</taxon>
    </lineage>
</organism>
<dbReference type="EMBL" id="LBOV01000011">
    <property type="protein sequence ID" value="KKP43810.1"/>
    <property type="molecule type" value="Genomic_DNA"/>
</dbReference>
<proteinExistence type="predicted"/>
<protein>
    <recommendedName>
        <fullName evidence="4">Zinc-ribbon domain-containing protein</fullName>
    </recommendedName>
</protein>
<feature type="region of interest" description="Disordered" evidence="1">
    <location>
        <begin position="141"/>
        <end position="160"/>
    </location>
</feature>
<sequence>MTKKEETKKVLPQRQSVHVVFFSCQNCGEEVDYIQFCPDCGKQMRVIDVVEKFGDDADEFIKKIEQRVVIHSDKEEEYPTIVEDDEPNIIIMGEDEHVDDGAVTDDVNSLDEIFPDDSEEKVISKDTQDFSDLDDIVAELDKEDDDYSLDDLGEDGLPEL</sequence>
<comment type="caution">
    <text evidence="2">The sequence shown here is derived from an EMBL/GenBank/DDBJ whole genome shotgun (WGS) entry which is preliminary data.</text>
</comment>
<evidence type="ECO:0008006" key="4">
    <source>
        <dbReference type="Google" id="ProtNLM"/>
    </source>
</evidence>